<dbReference type="EMBL" id="PDEP01000007">
    <property type="protein sequence ID" value="PEN06686.1"/>
    <property type="molecule type" value="Genomic_DNA"/>
</dbReference>
<name>A0A2H3P091_9BACT</name>
<dbReference type="CDD" id="cd09873">
    <property type="entry name" value="PIN_Pae0151-like"/>
    <property type="match status" value="1"/>
</dbReference>
<protein>
    <submittedName>
        <fullName evidence="3">VapC toxin family PIN domain ribonuclease</fullName>
    </submittedName>
</protein>
<gene>
    <name evidence="3" type="ORF">CRI93_08565</name>
</gene>
<dbReference type="InterPro" id="IPR002716">
    <property type="entry name" value="PIN_dom"/>
</dbReference>
<dbReference type="InterPro" id="IPR029060">
    <property type="entry name" value="PIN-like_dom_sf"/>
</dbReference>
<organism evidence="3 4">
    <name type="scientific">Longimonas halophila</name>
    <dbReference type="NCBI Taxonomy" id="1469170"/>
    <lineage>
        <taxon>Bacteria</taxon>
        <taxon>Pseudomonadati</taxon>
        <taxon>Rhodothermota</taxon>
        <taxon>Rhodothermia</taxon>
        <taxon>Rhodothermales</taxon>
        <taxon>Salisaetaceae</taxon>
        <taxon>Longimonas</taxon>
    </lineage>
</organism>
<accession>A0A2H3P091</accession>
<evidence type="ECO:0000313" key="4">
    <source>
        <dbReference type="Proteomes" id="UP000221024"/>
    </source>
</evidence>
<evidence type="ECO:0000259" key="2">
    <source>
        <dbReference type="Pfam" id="PF01850"/>
    </source>
</evidence>
<dbReference type="Gene3D" id="3.40.50.1010">
    <property type="entry name" value="5'-nuclease"/>
    <property type="match status" value="1"/>
</dbReference>
<comment type="caution">
    <text evidence="3">The sequence shown here is derived from an EMBL/GenBank/DDBJ whole genome shotgun (WGS) entry which is preliminary data.</text>
</comment>
<dbReference type="InterPro" id="IPR051619">
    <property type="entry name" value="TypeII_TA_RNase_PINc/VapC"/>
</dbReference>
<dbReference type="PANTHER" id="PTHR35901:SF1">
    <property type="entry name" value="EXONUCLEASE VAPC9"/>
    <property type="match status" value="1"/>
</dbReference>
<dbReference type="PANTHER" id="PTHR35901">
    <property type="entry name" value="RIBONUCLEASE VAPC3"/>
    <property type="match status" value="1"/>
</dbReference>
<dbReference type="SUPFAM" id="SSF88723">
    <property type="entry name" value="PIN domain-like"/>
    <property type="match status" value="1"/>
</dbReference>
<dbReference type="Proteomes" id="UP000221024">
    <property type="component" value="Unassembled WGS sequence"/>
</dbReference>
<evidence type="ECO:0000256" key="1">
    <source>
        <dbReference type="ARBA" id="ARBA00022842"/>
    </source>
</evidence>
<proteinExistence type="predicted"/>
<keyword evidence="4" id="KW-1185">Reference proteome</keyword>
<sequence length="121" mass="13687">MKAVLLGEEHRDQIVRQTKGVDLIAPETLHWEIGNAFSAMFKRGRCDVEVAVEALRRYDTIPIQWVDVELEEAVRVSSQYDLYAYDAYMLVAARRHQAPLVTLDGGLKEAARESGIDVLEV</sequence>
<dbReference type="InterPro" id="IPR044153">
    <property type="entry name" value="PIN_Pae0151-like"/>
</dbReference>
<evidence type="ECO:0000313" key="3">
    <source>
        <dbReference type="EMBL" id="PEN06686.1"/>
    </source>
</evidence>
<dbReference type="AlphaFoldDB" id="A0A2H3P091"/>
<keyword evidence="1" id="KW-0460">Magnesium</keyword>
<feature type="domain" description="PIN" evidence="2">
    <location>
        <begin position="5"/>
        <end position="112"/>
    </location>
</feature>
<dbReference type="Pfam" id="PF01850">
    <property type="entry name" value="PIN"/>
    <property type="match status" value="1"/>
</dbReference>
<reference evidence="3 4" key="1">
    <citation type="submission" date="2017-10" db="EMBL/GenBank/DDBJ databases">
        <title>Draft genome of Longimonas halophila.</title>
        <authorList>
            <person name="Goh K.M."/>
            <person name="Shamsir M.S."/>
            <person name="Lim S.W."/>
        </authorList>
    </citation>
    <scope>NUCLEOTIDE SEQUENCE [LARGE SCALE GENOMIC DNA]</scope>
    <source>
        <strain evidence="3 4">KCTC 42399</strain>
    </source>
</reference>
<dbReference type="RefSeq" id="WP_098062212.1">
    <property type="nucleotide sequence ID" value="NZ_PDEP01000007.1"/>
</dbReference>
<dbReference type="OrthoDB" id="370171at2"/>